<dbReference type="EnsemblPlants" id="KRG89911">
    <property type="protein sequence ID" value="KRG89911"/>
    <property type="gene ID" value="GLYMA_20G055400"/>
</dbReference>
<evidence type="ECO:0000313" key="2">
    <source>
        <dbReference type="EMBL" id="KRG89911.1"/>
    </source>
</evidence>
<dbReference type="Gramene" id="KRG89911">
    <property type="protein sequence ID" value="KRG89911"/>
    <property type="gene ID" value="GLYMA_20G055400"/>
</dbReference>
<reference evidence="3" key="2">
    <citation type="submission" date="2018-02" db="UniProtKB">
        <authorList>
            <consortium name="EnsemblPlants"/>
        </authorList>
    </citation>
    <scope>IDENTIFICATION</scope>
    <source>
        <strain evidence="3">Williams 82</strain>
    </source>
</reference>
<keyword evidence="4" id="KW-1185">Reference proteome</keyword>
<protein>
    <submittedName>
        <fullName evidence="2 3">Uncharacterized protein</fullName>
    </submittedName>
</protein>
<evidence type="ECO:0000313" key="4">
    <source>
        <dbReference type="Proteomes" id="UP000008827"/>
    </source>
</evidence>
<reference evidence="2" key="3">
    <citation type="submission" date="2018-07" db="EMBL/GenBank/DDBJ databases">
        <title>WGS assembly of Glycine max.</title>
        <authorList>
            <person name="Schmutz J."/>
            <person name="Cannon S."/>
            <person name="Schlueter J."/>
            <person name="Ma J."/>
            <person name="Mitros T."/>
            <person name="Nelson W."/>
            <person name="Hyten D."/>
            <person name="Song Q."/>
            <person name="Thelen J."/>
            <person name="Cheng J."/>
            <person name="Xu D."/>
            <person name="Hellsten U."/>
            <person name="May G."/>
            <person name="Yu Y."/>
            <person name="Sakurai T."/>
            <person name="Umezawa T."/>
            <person name="Bhattacharyya M."/>
            <person name="Sandhu D."/>
            <person name="Valliyodan B."/>
            <person name="Lindquist E."/>
            <person name="Peto M."/>
            <person name="Grant D."/>
            <person name="Shu S."/>
            <person name="Goodstein D."/>
            <person name="Barry K."/>
            <person name="Futrell-Griggs M."/>
            <person name="Abernathy B."/>
            <person name="Du J."/>
            <person name="Tian Z."/>
            <person name="Zhu L."/>
            <person name="Gill N."/>
            <person name="Joshi T."/>
            <person name="Libault M."/>
            <person name="Sethuraman A."/>
            <person name="Zhang X."/>
            <person name="Shinozaki K."/>
            <person name="Nguyen H."/>
            <person name="Wing R."/>
            <person name="Cregan P."/>
            <person name="Specht J."/>
            <person name="Grimwood J."/>
            <person name="Rokhsar D."/>
            <person name="Stacey G."/>
            <person name="Shoemaker R."/>
            <person name="Jackson S."/>
        </authorList>
    </citation>
    <scope>NUCLEOTIDE SEQUENCE</scope>
    <source>
        <tissue evidence="2">Callus</tissue>
    </source>
</reference>
<dbReference type="AlphaFoldDB" id="A0A0R0EH17"/>
<dbReference type="Proteomes" id="UP000008827">
    <property type="component" value="Chromosome 20"/>
</dbReference>
<dbReference type="InParanoid" id="A0A0R0EH17"/>
<gene>
    <name evidence="2" type="ORF">GLYMA_20G055400</name>
</gene>
<evidence type="ECO:0000313" key="3">
    <source>
        <dbReference type="EnsemblPlants" id="KRG89911"/>
    </source>
</evidence>
<reference evidence="2 3" key="1">
    <citation type="journal article" date="2010" name="Nature">
        <title>Genome sequence of the palaeopolyploid soybean.</title>
        <authorList>
            <person name="Schmutz J."/>
            <person name="Cannon S.B."/>
            <person name="Schlueter J."/>
            <person name="Ma J."/>
            <person name="Mitros T."/>
            <person name="Nelson W."/>
            <person name="Hyten D.L."/>
            <person name="Song Q."/>
            <person name="Thelen J.J."/>
            <person name="Cheng J."/>
            <person name="Xu D."/>
            <person name="Hellsten U."/>
            <person name="May G.D."/>
            <person name="Yu Y."/>
            <person name="Sakurai T."/>
            <person name="Umezawa T."/>
            <person name="Bhattacharyya M.K."/>
            <person name="Sandhu D."/>
            <person name="Valliyodan B."/>
            <person name="Lindquist E."/>
            <person name="Peto M."/>
            <person name="Grant D."/>
            <person name="Shu S."/>
            <person name="Goodstein D."/>
            <person name="Barry K."/>
            <person name="Futrell-Griggs M."/>
            <person name="Abernathy B."/>
            <person name="Du J."/>
            <person name="Tian Z."/>
            <person name="Zhu L."/>
            <person name="Gill N."/>
            <person name="Joshi T."/>
            <person name="Libault M."/>
            <person name="Sethuraman A."/>
            <person name="Zhang X.-C."/>
            <person name="Shinozaki K."/>
            <person name="Nguyen H.T."/>
            <person name="Wing R.A."/>
            <person name="Cregan P."/>
            <person name="Specht J."/>
            <person name="Grimwood J."/>
            <person name="Rokhsar D."/>
            <person name="Stacey G."/>
            <person name="Shoemaker R.C."/>
            <person name="Jackson S.A."/>
        </authorList>
    </citation>
    <scope>NUCLEOTIDE SEQUENCE [LARGE SCALE GENOMIC DNA]</scope>
    <source>
        <strain evidence="3">cv. Williams 82</strain>
        <tissue evidence="2">Callus</tissue>
    </source>
</reference>
<accession>A0A0R0EH17</accession>
<dbReference type="SMR" id="A0A0R0EH17"/>
<proteinExistence type="predicted"/>
<sequence>MCDNSSNSAKDSRVESNGFLLDKHSSDLKGFAWDLLPDRIELQKRKQHKAAELTSSSDTIKPALTQKKRRKT</sequence>
<organism evidence="2">
    <name type="scientific">Glycine max</name>
    <name type="common">Soybean</name>
    <name type="synonym">Glycine hispida</name>
    <dbReference type="NCBI Taxonomy" id="3847"/>
    <lineage>
        <taxon>Eukaryota</taxon>
        <taxon>Viridiplantae</taxon>
        <taxon>Streptophyta</taxon>
        <taxon>Embryophyta</taxon>
        <taxon>Tracheophyta</taxon>
        <taxon>Spermatophyta</taxon>
        <taxon>Magnoliopsida</taxon>
        <taxon>eudicotyledons</taxon>
        <taxon>Gunneridae</taxon>
        <taxon>Pentapetalae</taxon>
        <taxon>rosids</taxon>
        <taxon>fabids</taxon>
        <taxon>Fabales</taxon>
        <taxon>Fabaceae</taxon>
        <taxon>Papilionoideae</taxon>
        <taxon>50 kb inversion clade</taxon>
        <taxon>NPAAA clade</taxon>
        <taxon>indigoferoid/millettioid clade</taxon>
        <taxon>Phaseoleae</taxon>
        <taxon>Glycine</taxon>
        <taxon>Glycine subgen. Soja</taxon>
    </lineage>
</organism>
<evidence type="ECO:0000256" key="1">
    <source>
        <dbReference type="SAM" id="MobiDB-lite"/>
    </source>
</evidence>
<feature type="region of interest" description="Disordered" evidence="1">
    <location>
        <begin position="45"/>
        <end position="72"/>
    </location>
</feature>
<dbReference type="EMBL" id="CM000853">
    <property type="protein sequence ID" value="KRG89911.1"/>
    <property type="molecule type" value="Genomic_DNA"/>
</dbReference>
<name>A0A0R0EH17_SOYBN</name>